<evidence type="ECO:0000256" key="3">
    <source>
        <dbReference type="ARBA" id="ARBA00022679"/>
    </source>
</evidence>
<dbReference type="EMBL" id="CFOE01000573">
    <property type="protein sequence ID" value="CFE43268.1"/>
    <property type="molecule type" value="Genomic_DNA"/>
</dbReference>
<reference evidence="8 9" key="1">
    <citation type="submission" date="2015-03" db="EMBL/GenBank/DDBJ databases">
        <authorList>
            <consortium name="Pathogen Informatics"/>
        </authorList>
    </citation>
    <scope>NUCLEOTIDE SEQUENCE [LARGE SCALE GENOMIC DNA]</scope>
    <source>
        <strain evidence="8 9">G09901357</strain>
    </source>
</reference>
<keyword evidence="4" id="KW-0547">Nucleotide-binding</keyword>
<keyword evidence="6" id="KW-0067">ATP-binding</keyword>
<evidence type="ECO:0000259" key="7">
    <source>
        <dbReference type="PROSITE" id="PS50011"/>
    </source>
</evidence>
<dbReference type="InterPro" id="IPR008271">
    <property type="entry name" value="Ser/Thr_kinase_AS"/>
</dbReference>
<dbReference type="InterPro" id="IPR000719">
    <property type="entry name" value="Prot_kinase_dom"/>
</dbReference>
<keyword evidence="3 8" id="KW-0808">Transferase</keyword>
<evidence type="ECO:0000313" key="8">
    <source>
        <dbReference type="EMBL" id="CFE43268.1"/>
    </source>
</evidence>
<protein>
    <recommendedName>
        <fullName evidence="1">non-specific serine/threonine protein kinase</fullName>
        <ecNumber evidence="1">2.7.11.1</ecNumber>
    </recommendedName>
</protein>
<dbReference type="GO" id="GO:0004674">
    <property type="term" value="F:protein serine/threonine kinase activity"/>
    <property type="evidence" value="ECO:0007669"/>
    <property type="project" value="UniProtKB-KW"/>
</dbReference>
<dbReference type="SMART" id="SM00220">
    <property type="entry name" value="S_TKc"/>
    <property type="match status" value="1"/>
</dbReference>
<sequence>MAHELSAGSVFAGYRIERMLGAGGMGTVYLARNPDLPRSEALKVLAAELSRDLDFRARFVREADVAAGLDHPNIVAVHQRGQFEGRLWIAMQFVDGGNAEDALRAATMTTARAVYVIGEVAKALDYAHQQGVIHRDIKPANFLLSRAAGGDERVLLSDFGIARALGDTGLTSTGSVLATLAYAAPEVLAGQGFDGRADLYSLGCALGDRHCDGQGSHASVHLSG</sequence>
<evidence type="ECO:0000313" key="9">
    <source>
        <dbReference type="Proteomes" id="UP000048289"/>
    </source>
</evidence>
<dbReference type="InterPro" id="IPR011009">
    <property type="entry name" value="Kinase-like_dom_sf"/>
</dbReference>
<dbReference type="Pfam" id="PF00069">
    <property type="entry name" value="Pkinase"/>
    <property type="match status" value="1"/>
</dbReference>
<organism evidence="8 9">
    <name type="scientific">Mycobacterium tuberculosis</name>
    <dbReference type="NCBI Taxonomy" id="1773"/>
    <lineage>
        <taxon>Bacteria</taxon>
        <taxon>Bacillati</taxon>
        <taxon>Actinomycetota</taxon>
        <taxon>Actinomycetes</taxon>
        <taxon>Mycobacteriales</taxon>
        <taxon>Mycobacteriaceae</taxon>
        <taxon>Mycobacterium</taxon>
        <taxon>Mycobacterium tuberculosis complex</taxon>
    </lineage>
</organism>
<feature type="domain" description="Protein kinase" evidence="7">
    <location>
        <begin position="14"/>
        <end position="224"/>
    </location>
</feature>
<proteinExistence type="predicted"/>
<evidence type="ECO:0000256" key="6">
    <source>
        <dbReference type="ARBA" id="ARBA00022840"/>
    </source>
</evidence>
<dbReference type="Proteomes" id="UP000048289">
    <property type="component" value="Unassembled WGS sequence"/>
</dbReference>
<evidence type="ECO:0000256" key="1">
    <source>
        <dbReference type="ARBA" id="ARBA00012513"/>
    </source>
</evidence>
<keyword evidence="5 8" id="KW-0418">Kinase</keyword>
<dbReference type="CDD" id="cd14014">
    <property type="entry name" value="STKc_PknB_like"/>
    <property type="match status" value="1"/>
</dbReference>
<gene>
    <name evidence="8" type="primary">pknJ_1</name>
    <name evidence="8" type="ORF">ERS007681_03372</name>
</gene>
<evidence type="ECO:0000256" key="4">
    <source>
        <dbReference type="ARBA" id="ARBA00022741"/>
    </source>
</evidence>
<dbReference type="AlphaFoldDB" id="A0A654TCW3"/>
<dbReference type="Gene3D" id="3.30.200.20">
    <property type="entry name" value="Phosphorylase Kinase, domain 1"/>
    <property type="match status" value="1"/>
</dbReference>
<keyword evidence="2" id="KW-0723">Serine/threonine-protein kinase</keyword>
<dbReference type="PANTHER" id="PTHR43289:SF6">
    <property type="entry name" value="SERINE_THREONINE-PROTEIN KINASE NEKL-3"/>
    <property type="match status" value="1"/>
</dbReference>
<dbReference type="PANTHER" id="PTHR43289">
    <property type="entry name" value="MITOGEN-ACTIVATED PROTEIN KINASE KINASE KINASE 20-RELATED"/>
    <property type="match status" value="1"/>
</dbReference>
<dbReference type="GO" id="GO:0005524">
    <property type="term" value="F:ATP binding"/>
    <property type="evidence" value="ECO:0007669"/>
    <property type="project" value="UniProtKB-KW"/>
</dbReference>
<evidence type="ECO:0000256" key="2">
    <source>
        <dbReference type="ARBA" id="ARBA00022527"/>
    </source>
</evidence>
<name>A0A654TCW3_MYCTX</name>
<dbReference type="EC" id="2.7.11.1" evidence="1"/>
<dbReference type="PROSITE" id="PS50011">
    <property type="entry name" value="PROTEIN_KINASE_DOM"/>
    <property type="match status" value="1"/>
</dbReference>
<dbReference type="PROSITE" id="PS00108">
    <property type="entry name" value="PROTEIN_KINASE_ST"/>
    <property type="match status" value="1"/>
</dbReference>
<evidence type="ECO:0000256" key="5">
    <source>
        <dbReference type="ARBA" id="ARBA00022777"/>
    </source>
</evidence>
<dbReference type="Gene3D" id="1.10.510.10">
    <property type="entry name" value="Transferase(Phosphotransferase) domain 1"/>
    <property type="match status" value="1"/>
</dbReference>
<dbReference type="SUPFAM" id="SSF56112">
    <property type="entry name" value="Protein kinase-like (PK-like)"/>
    <property type="match status" value="1"/>
</dbReference>
<dbReference type="GO" id="GO:0080090">
    <property type="term" value="P:regulation of primary metabolic process"/>
    <property type="evidence" value="ECO:0007669"/>
    <property type="project" value="UniProtKB-ARBA"/>
</dbReference>
<accession>A0A654TCW3</accession>